<accession>A0A511R7D8</accession>
<dbReference type="EMBL" id="BJXL01000143">
    <property type="protein sequence ID" value="GEM84896.1"/>
    <property type="molecule type" value="Genomic_DNA"/>
</dbReference>
<name>A0A511R7D8_9DEIN</name>
<evidence type="ECO:0000313" key="2">
    <source>
        <dbReference type="Proteomes" id="UP000321197"/>
    </source>
</evidence>
<dbReference type="RefSeq" id="WP_240637298.1">
    <property type="nucleotide sequence ID" value="NZ_BJXL01000143.1"/>
</dbReference>
<evidence type="ECO:0000313" key="1">
    <source>
        <dbReference type="EMBL" id="GEM84896.1"/>
    </source>
</evidence>
<dbReference type="AlphaFoldDB" id="A0A511R7D8"/>
<organism evidence="1 2">
    <name type="scientific">Meiothermus hypogaeus NBRC 106114</name>
    <dbReference type="NCBI Taxonomy" id="1227553"/>
    <lineage>
        <taxon>Bacteria</taxon>
        <taxon>Thermotogati</taxon>
        <taxon>Deinococcota</taxon>
        <taxon>Deinococci</taxon>
        <taxon>Thermales</taxon>
        <taxon>Thermaceae</taxon>
        <taxon>Meiothermus</taxon>
    </lineage>
</organism>
<dbReference type="Proteomes" id="UP000321197">
    <property type="component" value="Unassembled WGS sequence"/>
</dbReference>
<dbReference type="Gene3D" id="3.40.30.10">
    <property type="entry name" value="Glutaredoxin"/>
    <property type="match status" value="1"/>
</dbReference>
<proteinExistence type="predicted"/>
<gene>
    <name evidence="1" type="ORF">MHY01S_30620</name>
</gene>
<reference evidence="1 2" key="1">
    <citation type="submission" date="2019-07" db="EMBL/GenBank/DDBJ databases">
        <title>Whole genome shotgun sequence of Meiothermus hypogaeus NBRC 106114.</title>
        <authorList>
            <person name="Hosoyama A."/>
            <person name="Uohara A."/>
            <person name="Ohji S."/>
            <person name="Ichikawa N."/>
        </authorList>
    </citation>
    <scope>NUCLEOTIDE SEQUENCE [LARGE SCALE GENOMIC DNA]</scope>
    <source>
        <strain evidence="1 2">NBRC 106114</strain>
    </source>
</reference>
<sequence>MLRLAICTGCHAREGEKYFASRLELLQSRLGVGYFGGVGKSLEVEFVSCLSHCEQGFAVAVEDEVLVLQSAEDFAAFLERVERVASVG</sequence>
<comment type="caution">
    <text evidence="1">The sequence shown here is derived from an EMBL/GenBank/DDBJ whole genome shotgun (WGS) entry which is preliminary data.</text>
</comment>
<protein>
    <submittedName>
        <fullName evidence="1">Uncharacterized protein</fullName>
    </submittedName>
</protein>